<comment type="caution">
    <text evidence="1">The sequence shown here is derived from an EMBL/GenBank/DDBJ whole genome shotgun (WGS) entry which is preliminary data.</text>
</comment>
<protein>
    <submittedName>
        <fullName evidence="1">Uncharacterized protein</fullName>
    </submittedName>
</protein>
<accession>A0ABT7EPJ4</accession>
<keyword evidence="2" id="KW-1185">Reference proteome</keyword>
<evidence type="ECO:0000313" key="2">
    <source>
        <dbReference type="Proteomes" id="UP001231915"/>
    </source>
</evidence>
<name>A0ABT7EPJ4_9GAMM</name>
<sequence length="98" mass="10865">MSKEYKAIISNRSFQQEQFVLSDGNEPPVVYDKTQNAVPSEATCILKAPCPNFVVSVTNYKGDPDLGDSIKVDAEKGPVEVIFDETRTFTLFPSYNLA</sequence>
<dbReference type="EMBL" id="JASJUT010000008">
    <property type="protein sequence ID" value="MDK2596979.1"/>
    <property type="molecule type" value="Genomic_DNA"/>
</dbReference>
<evidence type="ECO:0000313" key="1">
    <source>
        <dbReference type="EMBL" id="MDK2596979.1"/>
    </source>
</evidence>
<dbReference type="Proteomes" id="UP001231915">
    <property type="component" value="Unassembled WGS sequence"/>
</dbReference>
<organism evidence="1 2">
    <name type="scientific">Pseudoalteromonas obscura</name>
    <dbReference type="NCBI Taxonomy" id="3048491"/>
    <lineage>
        <taxon>Bacteria</taxon>
        <taxon>Pseudomonadati</taxon>
        <taxon>Pseudomonadota</taxon>
        <taxon>Gammaproteobacteria</taxon>
        <taxon>Alteromonadales</taxon>
        <taxon>Pseudoalteromonadaceae</taxon>
        <taxon>Pseudoalteromonas</taxon>
    </lineage>
</organism>
<gene>
    <name evidence="1" type="ORF">QNM18_18155</name>
</gene>
<reference evidence="1 2" key="1">
    <citation type="submission" date="2023-05" db="EMBL/GenBank/DDBJ databases">
        <title>Pseudoalteromonas ardens sp. nov., Pseudoalteromonas obscura sp. nov., and Pseudoalteromonas umbrosa sp. nov., isolated from the coral Montipora capitata.</title>
        <authorList>
            <person name="Thomas E.M."/>
            <person name="Smith E.M."/>
            <person name="Papke E."/>
            <person name="Shlafstein M.D."/>
            <person name="Oline D.K."/>
            <person name="Videau P."/>
            <person name="Saw J.H."/>
            <person name="Strangman W.K."/>
            <person name="Ushijima B."/>
        </authorList>
    </citation>
    <scope>NUCLEOTIDE SEQUENCE [LARGE SCALE GENOMIC DNA]</scope>
    <source>
        <strain evidence="1 2">P94</strain>
    </source>
</reference>
<proteinExistence type="predicted"/>
<dbReference type="RefSeq" id="WP_284138071.1">
    <property type="nucleotide sequence ID" value="NZ_JASJUT010000008.1"/>
</dbReference>